<accession>A0A5K7ZKD3</accession>
<feature type="domain" description="PilY1 beta-propeller" evidence="3">
    <location>
        <begin position="1086"/>
        <end position="1470"/>
    </location>
</feature>
<dbReference type="InterPro" id="IPR008707">
    <property type="entry name" value="B-propeller_PilY1"/>
</dbReference>
<name>A0A5K7ZKD3_9BACT</name>
<organism evidence="4 5">
    <name type="scientific">Desulfosarcina ovata subsp. sediminis</name>
    <dbReference type="NCBI Taxonomy" id="885957"/>
    <lineage>
        <taxon>Bacteria</taxon>
        <taxon>Pseudomonadati</taxon>
        <taxon>Thermodesulfobacteriota</taxon>
        <taxon>Desulfobacteria</taxon>
        <taxon>Desulfobacterales</taxon>
        <taxon>Desulfosarcinaceae</taxon>
        <taxon>Desulfosarcina</taxon>
    </lineage>
</organism>
<keyword evidence="1" id="KW-0479">Metal-binding</keyword>
<dbReference type="EMBL" id="AP021876">
    <property type="protein sequence ID" value="BBO80109.1"/>
    <property type="molecule type" value="Genomic_DNA"/>
</dbReference>
<reference evidence="4 5" key="1">
    <citation type="submission" date="2019-11" db="EMBL/GenBank/DDBJ databases">
        <title>Comparative genomics of hydrocarbon-degrading Desulfosarcina strains.</title>
        <authorList>
            <person name="Watanabe M."/>
            <person name="Kojima H."/>
            <person name="Fukui M."/>
        </authorList>
    </citation>
    <scope>NUCLEOTIDE SEQUENCE [LARGE SCALE GENOMIC DNA]</scope>
    <source>
        <strain evidence="4 5">28bB2T</strain>
    </source>
</reference>
<sequence>MKKKAIIFIVLTCFISGLIITLSSRVGLADPPDASAYEAYPPFLAASVPPLVMLVMGRDHKLYYEAYNDATDLDEDGELDTTYKPDQIDYYGYFDSFKYYSYSTTNKRFEPEGVTSDKKTPGGYWSGDFLNYLTMSRIDVLRKVLYGGYRSVDTATQTVLERAYIPNDAHCWGKEYTNEATDGYKISDYTPYSEPSTGTRHLFASGAVVAPESSSYAPLLRVKLNSASRIWTWVSAESGNGILGTSLVGTPDDDFDVRVEVGVSSFPDTEGEKQYGTGSGIVYKPVGILQRYGESDRIYFGLISGSYGNHLSGGVLRKNISSITDEINSSTGQFNYKTDSTIGGIIKTIDNFRIIGFSHSSHYWDYTTYAGPISEGQDYMWGNPVAEMMYESLRYFAGETKTAGFSSSVSDGNDRGLDLPMETWVDPYTIFPSCSKPIMLVLSDINPSYDTDQLPGSYFGGSGGLGTLNVQTEAGLISTNEGFSGTSEHYIGQSGGYTDSACSAKGISGLGEIRGLCPEEPTKMGGYYAASVAYYGLKTDLSTVSGNQTVSTYSVGLASPLPRIEIPMDDSQSITLVPFAKTVYSTSGGGVTPDRGDFQPTCAIVDFYVDSITSTNGKFRVTYEHAEQGSDYDMDAMITYEYEKTSGTTIEVTISSKEATYGGGSKQHFGYIISGTDADGVYLEIKNDTQSDSEDRDYYLDTPGTCGPNEGELDTCWDDNTHLPDEKTREFSVGTASAATLLENPLFYAAKYGGFNKKNNNDTPDQQEEWDKDGDGVPDTYFYVINPLELEAQLNKSFAAILEETASGTAASVLANNSEGDSSLIQAFFKPTLDTPSGNTLTWLGYMQSLWVDSWGNIREDTNGNHKMDQANVTAITSGETGNVDMIIEYAVDDEGDTVVHRYTSHHLYHPSNQSSSDCVLDLLGYTCPDLDNSYDTISLDEVEPIYEVGKMLAQRNADDRQIFTFIDGNGVDDDTDGTIDESGEEEVSNAKWVGQVTDALNDDPFLTGGSDEVIPFSTTNWERIKPFLGVKDATAWSYLDNAASPSQENRVKNLIDFIRGKDSADLTGSPDTRSRTLDDGTVWKLGDIVNSTPVSISDPPDSYHLIYGDESFQNYLNHYKDRETVVYVGANDGMLHAFTSWEYDSDTETYTQPSLTIEELGDELWAYIPQALLPHLKFLADPEYAHSYYVDMKPKLFDAQILDDNSHYTDSDSNADWGTILLVGLNMGGKQIWAEDDFDDDSSTDEKRYFNPTYICMDVTDPRNPRLLWERSYQGLAMTASSPAIIAVGKERTLSGNTYGWSVGKWLAVFGSGPTEYDGTSDQNGYIFAVDVKTGEPYMSSDGHEWLFNTGSGATSMNSPVAFDNNLTYNVDGVYFGSIIGTSGGKVFKVNTHGTDGSPSDNPTDWSMYSMFDAQGPISATISLSTDSYDNVWTFFGTGRYLSTSDKSNTDQQYFFGVKDPDYSSGSAVELTMADLFDASPYSVYTNQTVSNSDDGSTSTWSSLTSTARNKAGWYHELETLSGNPSERVISKATVLGGIVFFPGYTPNTDICGFNGDTNYYGLYYETGTAYYKQVLPGATTTDTNGEMVNASYAAGYGAPPPAAGFHIGRESGATAFLQMSTGEVIEIDVETAFSIKSNITGWRDKNK</sequence>
<evidence type="ECO:0000256" key="1">
    <source>
        <dbReference type="ARBA" id="ARBA00022723"/>
    </source>
</evidence>
<protein>
    <submittedName>
        <fullName evidence="4">Pilus assembly protein PilY</fullName>
    </submittedName>
</protein>
<dbReference type="Pfam" id="PF05567">
    <property type="entry name" value="T4P_PilY1"/>
    <property type="match status" value="1"/>
</dbReference>
<dbReference type="GO" id="GO:0046872">
    <property type="term" value="F:metal ion binding"/>
    <property type="evidence" value="ECO:0007669"/>
    <property type="project" value="UniProtKB-KW"/>
</dbReference>
<gene>
    <name evidence="4" type="primary">pilY1-2</name>
    <name evidence="4" type="ORF">DSCO28_06750</name>
</gene>
<dbReference type="RefSeq" id="WP_155321142.1">
    <property type="nucleotide sequence ID" value="NZ_AP021876.1"/>
</dbReference>
<evidence type="ECO:0000256" key="2">
    <source>
        <dbReference type="ARBA" id="ARBA00022837"/>
    </source>
</evidence>
<dbReference type="KEGG" id="dov:DSCO28_06750"/>
<proteinExistence type="predicted"/>
<dbReference type="Proteomes" id="UP000425960">
    <property type="component" value="Chromosome"/>
</dbReference>
<keyword evidence="2" id="KW-0106">Calcium</keyword>
<evidence type="ECO:0000313" key="5">
    <source>
        <dbReference type="Proteomes" id="UP000425960"/>
    </source>
</evidence>
<evidence type="ECO:0000313" key="4">
    <source>
        <dbReference type="EMBL" id="BBO80109.1"/>
    </source>
</evidence>
<evidence type="ECO:0000259" key="3">
    <source>
        <dbReference type="Pfam" id="PF05567"/>
    </source>
</evidence>